<keyword evidence="8" id="KW-1185">Reference proteome</keyword>
<organism evidence="7 8">
    <name type="scientific">Winogradskya humida</name>
    <dbReference type="NCBI Taxonomy" id="113566"/>
    <lineage>
        <taxon>Bacteria</taxon>
        <taxon>Bacillati</taxon>
        <taxon>Actinomycetota</taxon>
        <taxon>Actinomycetes</taxon>
        <taxon>Micromonosporales</taxon>
        <taxon>Micromonosporaceae</taxon>
        <taxon>Winogradskya</taxon>
    </lineage>
</organism>
<evidence type="ECO:0000256" key="1">
    <source>
        <dbReference type="ARBA" id="ARBA00022679"/>
    </source>
</evidence>
<dbReference type="PROSITE" id="PS50152">
    <property type="entry name" value="25A_SYNTH_3"/>
    <property type="match status" value="1"/>
</dbReference>
<dbReference type="InterPro" id="IPR043519">
    <property type="entry name" value="NT_sf"/>
</dbReference>
<dbReference type="Proteomes" id="UP000603200">
    <property type="component" value="Unassembled WGS sequence"/>
</dbReference>
<gene>
    <name evidence="7" type="ORF">Ahu01nite_039600</name>
</gene>
<comment type="caution">
    <text evidence="7">The sequence shown here is derived from an EMBL/GenBank/DDBJ whole genome shotgun (WGS) entry which is preliminary data.</text>
</comment>
<proteinExistence type="predicted"/>
<dbReference type="InterPro" id="IPR002934">
    <property type="entry name" value="Polymerase_NTP_transf_dom"/>
</dbReference>
<name>A0ABQ3ZQU1_9ACTN</name>
<evidence type="ECO:0000259" key="5">
    <source>
        <dbReference type="Pfam" id="PF01909"/>
    </source>
</evidence>
<dbReference type="Pfam" id="PF26305">
    <property type="entry name" value="CD_NTase_C"/>
    <property type="match status" value="1"/>
</dbReference>
<evidence type="ECO:0000313" key="8">
    <source>
        <dbReference type="Proteomes" id="UP000603200"/>
    </source>
</evidence>
<dbReference type="EMBL" id="BOMN01000046">
    <property type="protein sequence ID" value="GIE20858.1"/>
    <property type="molecule type" value="Genomic_DNA"/>
</dbReference>
<keyword evidence="4" id="KW-0051">Antiviral defense</keyword>
<keyword evidence="1" id="KW-0808">Transferase</keyword>
<dbReference type="Pfam" id="PF01909">
    <property type="entry name" value="NTP_transf_2"/>
    <property type="match status" value="1"/>
</dbReference>
<evidence type="ECO:0000313" key="7">
    <source>
        <dbReference type="EMBL" id="GIE20858.1"/>
    </source>
</evidence>
<evidence type="ECO:0000256" key="4">
    <source>
        <dbReference type="ARBA" id="ARBA00023118"/>
    </source>
</evidence>
<dbReference type="SUPFAM" id="SSF81301">
    <property type="entry name" value="Nucleotidyltransferase"/>
    <property type="match status" value="1"/>
</dbReference>
<keyword evidence="2" id="KW-0548">Nucleotidyltransferase</keyword>
<sequence>MSRTSRVRAGQGCGPVQEPNAFLLSWAQGVLDDALRRSPLLAARPYEIFAQGSRVNGTYLEQSSDIDLVLMLTAPASSHDWEGFRDDVLGALGETYTVRMGRRCLNVDDQGSLFGEMVDILVATEHRFSPVPGAEFYEQGVFFRDVEGRPIVNYPKQHRRNGDEKDLRTGGRFKQVVRAAKRARKLAGDDTPSYLIECLLFNVPDAVYRTSTAYRGAFDWLSRCYHEDPVVFAELPCQNGINRLFGPGPDQWEPAAAGRIIDVLHTL</sequence>
<dbReference type="RefSeq" id="WP_203838009.1">
    <property type="nucleotide sequence ID" value="NZ_BAAATV010000008.1"/>
</dbReference>
<reference evidence="7 8" key="1">
    <citation type="submission" date="2021-01" db="EMBL/GenBank/DDBJ databases">
        <title>Whole genome shotgun sequence of Actinoplanes humidus NBRC 14915.</title>
        <authorList>
            <person name="Komaki H."/>
            <person name="Tamura T."/>
        </authorList>
    </citation>
    <scope>NUCLEOTIDE SEQUENCE [LARGE SCALE GENOMIC DNA]</scope>
    <source>
        <strain evidence="7 8">NBRC 14915</strain>
    </source>
</reference>
<evidence type="ECO:0000259" key="6">
    <source>
        <dbReference type="Pfam" id="PF26305"/>
    </source>
</evidence>
<protein>
    <submittedName>
        <fullName evidence="7">Nucleotidyltransferase</fullName>
    </submittedName>
</protein>
<accession>A0ABQ3ZQU1</accession>
<evidence type="ECO:0000256" key="3">
    <source>
        <dbReference type="ARBA" id="ARBA00022741"/>
    </source>
</evidence>
<feature type="domain" description="cGAS/DncV-like nucleotidyltransferase C-terminal helical" evidence="6">
    <location>
        <begin position="160"/>
        <end position="265"/>
    </location>
</feature>
<evidence type="ECO:0000256" key="2">
    <source>
        <dbReference type="ARBA" id="ARBA00022695"/>
    </source>
</evidence>
<feature type="domain" description="Polymerase nucleotidyl transferase" evidence="5">
    <location>
        <begin position="45"/>
        <end position="76"/>
    </location>
</feature>
<keyword evidence="3" id="KW-0547">Nucleotide-binding</keyword>
<dbReference type="InterPro" id="IPR058909">
    <property type="entry name" value="CD_NTase_C"/>
</dbReference>